<evidence type="ECO:0000313" key="2">
    <source>
        <dbReference type="Proteomes" id="UP000182769"/>
    </source>
</evidence>
<dbReference type="AlphaFoldDB" id="A0A0K6IVF1"/>
<keyword evidence="2" id="KW-1185">Reference proteome</keyword>
<accession>A0A0K6IVF1</accession>
<sequence>LAKRSFLIALRFFMVLNYRVLVVARYYHRVTSAVSEVFRGAQLNGYDYCVSDFVIRMENITVWLAEGRVSKELLQKLITSMIIEEEYSEELKLELLFAVGDI</sequence>
<dbReference type="EMBL" id="CYHG01000034">
    <property type="protein sequence ID" value="CUB07070.1"/>
    <property type="molecule type" value="Genomic_DNA"/>
</dbReference>
<reference evidence="2" key="1">
    <citation type="submission" date="2015-08" db="EMBL/GenBank/DDBJ databases">
        <authorList>
            <person name="Varghese N."/>
        </authorList>
    </citation>
    <scope>NUCLEOTIDE SEQUENCE [LARGE SCALE GENOMIC DNA]</scope>
    <source>
        <strain evidence="2">JCM 18476</strain>
    </source>
</reference>
<gene>
    <name evidence="1" type="ORF">Ga0061065_1341</name>
</gene>
<protein>
    <submittedName>
        <fullName evidence="1">Uncharacterized protein</fullName>
    </submittedName>
</protein>
<evidence type="ECO:0000313" key="1">
    <source>
        <dbReference type="EMBL" id="CUB07070.1"/>
    </source>
</evidence>
<name>A0A0K6IVF1_9GAMM</name>
<proteinExistence type="predicted"/>
<feature type="non-terminal residue" evidence="1">
    <location>
        <position position="1"/>
    </location>
</feature>
<dbReference type="Proteomes" id="UP000182769">
    <property type="component" value="Unassembled WGS sequence"/>
</dbReference>
<dbReference type="RefSeq" id="WP_211262103.1">
    <property type="nucleotide sequence ID" value="NZ_CYHG01000034.1"/>
</dbReference>
<organism evidence="1 2">
    <name type="scientific">Marinomonas fungiae</name>
    <dbReference type="NCBI Taxonomy" id="1137284"/>
    <lineage>
        <taxon>Bacteria</taxon>
        <taxon>Pseudomonadati</taxon>
        <taxon>Pseudomonadota</taxon>
        <taxon>Gammaproteobacteria</taxon>
        <taxon>Oceanospirillales</taxon>
        <taxon>Oceanospirillaceae</taxon>
        <taxon>Marinomonas</taxon>
    </lineage>
</organism>